<feature type="transmembrane region" description="Helical" evidence="1">
    <location>
        <begin position="21"/>
        <end position="46"/>
    </location>
</feature>
<sequence length="620" mass="68778">MPSKPTETREHKSWNTRCLDTWLLEILAAIFSIACFIAICAILLAYNNKTRPDLWHGLSLNAIISVLATGCKSSLLFMIGEALSQIKWVWFRRASKPLLDMQTFDSASRGPLGSIMMIFQRKRSLATFGAAIIVLLLAFDPFVQQITKYPTRSAAISDGTGVAVTKKLKFFVPYATRIQWNIAYSSGVWSDDNLFHATCSSGNCTWPVFRSVGVCSKCADITPSVAFDCHRNPRDNESHWDYMDREAQAHHFNASCHVTPPLGQSTVVNSSFTIAYANQSTHRQYVDLQQNITWLVYSGFVPDASVEFIQHVDNSTFMGVTNPLMVLAYVKIGYESAFLNLSDPIKGLKVDKVTECSLAICLGDWQISVNQGTTMAEASNIDYGQLFWRNITSSTNSTNSTIPPLRGLCWKPESSPPSTPFYDVYLGDDSWKTPTLSPVEFAFCDIEVAIPLTDAPFVGSSTASYVSSNGKVTIWDDLAERGTPSTQRIASASLEHVMSNVANSLNKMALYNDGEYVNGTAYDTEVFVVVQWPWLILPGLVVSSGIIFFILVLLGNKNITLWKSSIFAFLYHGLDDIDTSNCMTASSMEKEAADTSVQLRVSHEKGDLKLEREERTAEAY</sequence>
<comment type="caution">
    <text evidence="2">The sequence shown here is derived from an EMBL/GenBank/DDBJ whole genome shotgun (WGS) entry which is preliminary data.</text>
</comment>
<proteinExistence type="predicted"/>
<evidence type="ECO:0000313" key="2">
    <source>
        <dbReference type="EMBL" id="KOS48964.1"/>
    </source>
</evidence>
<dbReference type="EMBL" id="LHQQ01000001">
    <property type="protein sequence ID" value="KOS48964.1"/>
    <property type="molecule type" value="Genomic_DNA"/>
</dbReference>
<keyword evidence="1" id="KW-0472">Membrane</keyword>
<dbReference type="InterPro" id="IPR021514">
    <property type="entry name" value="DUF3176"/>
</dbReference>
<evidence type="ECO:0000313" key="3">
    <source>
        <dbReference type="Proteomes" id="UP000037696"/>
    </source>
</evidence>
<name>A0A0M8PHS8_9EURO</name>
<dbReference type="STRING" id="229535.A0A0M8PHS8"/>
<dbReference type="OrthoDB" id="5376804at2759"/>
<feature type="transmembrane region" description="Helical" evidence="1">
    <location>
        <begin position="532"/>
        <end position="554"/>
    </location>
</feature>
<keyword evidence="1" id="KW-0812">Transmembrane</keyword>
<reference evidence="2 3" key="1">
    <citation type="submission" date="2015-08" db="EMBL/GenBank/DDBJ databases">
        <title>Genome sequencing of Penicillium nordicum.</title>
        <authorList>
            <person name="Nguyen H.D."/>
            <person name="Seifert K.A."/>
        </authorList>
    </citation>
    <scope>NUCLEOTIDE SEQUENCE [LARGE SCALE GENOMIC DNA]</scope>
    <source>
        <strain evidence="2 3">DAOMC 185683</strain>
    </source>
</reference>
<gene>
    <name evidence="2" type="ORF">ACN38_g96</name>
</gene>
<feature type="transmembrane region" description="Helical" evidence="1">
    <location>
        <begin position="125"/>
        <end position="143"/>
    </location>
</feature>
<keyword evidence="1" id="KW-1133">Transmembrane helix</keyword>
<dbReference type="Pfam" id="PF11374">
    <property type="entry name" value="DUF3176"/>
    <property type="match status" value="1"/>
</dbReference>
<dbReference type="AlphaFoldDB" id="A0A0M8PHS8"/>
<dbReference type="PANTHER" id="PTHR35394:SF5">
    <property type="entry name" value="DUF3176 DOMAIN-CONTAINING PROTEIN"/>
    <property type="match status" value="1"/>
</dbReference>
<protein>
    <submittedName>
        <fullName evidence="2">Uncharacterized protein</fullName>
    </submittedName>
</protein>
<dbReference type="Proteomes" id="UP000037696">
    <property type="component" value="Unassembled WGS sequence"/>
</dbReference>
<accession>A0A0M8PHS8</accession>
<evidence type="ECO:0000256" key="1">
    <source>
        <dbReference type="SAM" id="Phobius"/>
    </source>
</evidence>
<organism evidence="2 3">
    <name type="scientific">Penicillium nordicum</name>
    <dbReference type="NCBI Taxonomy" id="229535"/>
    <lineage>
        <taxon>Eukaryota</taxon>
        <taxon>Fungi</taxon>
        <taxon>Dikarya</taxon>
        <taxon>Ascomycota</taxon>
        <taxon>Pezizomycotina</taxon>
        <taxon>Eurotiomycetes</taxon>
        <taxon>Eurotiomycetidae</taxon>
        <taxon>Eurotiales</taxon>
        <taxon>Aspergillaceae</taxon>
        <taxon>Penicillium</taxon>
    </lineage>
</organism>
<dbReference type="PANTHER" id="PTHR35394">
    <property type="entry name" value="DUF3176 DOMAIN-CONTAINING PROTEIN"/>
    <property type="match status" value="1"/>
</dbReference>
<feature type="transmembrane region" description="Helical" evidence="1">
    <location>
        <begin position="58"/>
        <end position="83"/>
    </location>
</feature>
<keyword evidence="3" id="KW-1185">Reference proteome</keyword>